<comment type="caution">
    <text evidence="2">The sequence shown here is derived from an EMBL/GenBank/DDBJ whole genome shotgun (WGS) entry which is preliminary data.</text>
</comment>
<dbReference type="GeneID" id="49821166"/>
<proteinExistence type="predicted"/>
<protein>
    <submittedName>
        <fullName evidence="2">Uncharacterized protein</fullName>
    </submittedName>
</protein>
<organism evidence="2 4">
    <name type="scientific">Rathayibacter rathayi</name>
    <name type="common">Corynebacterium rathayi</name>
    <dbReference type="NCBI Taxonomy" id="33887"/>
    <lineage>
        <taxon>Bacteria</taxon>
        <taxon>Bacillati</taxon>
        <taxon>Actinomycetota</taxon>
        <taxon>Actinomycetes</taxon>
        <taxon>Micrococcales</taxon>
        <taxon>Microbacteriaceae</taxon>
        <taxon>Rathayibacter</taxon>
    </lineage>
</organism>
<evidence type="ECO:0000256" key="1">
    <source>
        <dbReference type="SAM" id="Phobius"/>
    </source>
</evidence>
<feature type="transmembrane region" description="Helical" evidence="1">
    <location>
        <begin position="52"/>
        <end position="73"/>
    </location>
</feature>
<dbReference type="AlphaFoldDB" id="A0ABD6W913"/>
<evidence type="ECO:0000313" key="4">
    <source>
        <dbReference type="Proteomes" id="UP000237881"/>
    </source>
</evidence>
<feature type="transmembrane region" description="Helical" evidence="1">
    <location>
        <begin position="12"/>
        <end position="32"/>
    </location>
</feature>
<evidence type="ECO:0000313" key="3">
    <source>
        <dbReference type="EMBL" id="PPH71262.1"/>
    </source>
</evidence>
<dbReference type="EMBL" id="PSUL01000012">
    <property type="protein sequence ID" value="PPF14344.1"/>
    <property type="molecule type" value="Genomic_DNA"/>
</dbReference>
<name>A0ABD6W913_RATRA</name>
<evidence type="ECO:0000313" key="5">
    <source>
        <dbReference type="Proteomes" id="UP000239698"/>
    </source>
</evidence>
<keyword evidence="5" id="KW-1185">Reference proteome</keyword>
<accession>A0ABD6W913</accession>
<sequence>MTKQESGTATSGAGIAVIAGLVPAAIIALALSLSSGSLPLPYINATNPLSSVAFTVLFYLGFAILAVNVDRLVRRRAETWMIAQRAVFAVGGLIAAGSFLWIPYLPQMLGS</sequence>
<keyword evidence="1" id="KW-0812">Transmembrane</keyword>
<dbReference type="KEGG" id="rry:C1O28_11830"/>
<gene>
    <name evidence="2" type="ORF">C5C04_07020</name>
    <name evidence="3" type="ORF">C5C40_15320</name>
</gene>
<keyword evidence="1" id="KW-0472">Membrane</keyword>
<dbReference type="RefSeq" id="WP_097167993.1">
    <property type="nucleotide sequence ID" value="NZ_CP028129.1"/>
</dbReference>
<dbReference type="Proteomes" id="UP000237881">
    <property type="component" value="Unassembled WGS sequence"/>
</dbReference>
<feature type="transmembrane region" description="Helical" evidence="1">
    <location>
        <begin position="85"/>
        <end position="104"/>
    </location>
</feature>
<reference evidence="4 5" key="1">
    <citation type="submission" date="2018-02" db="EMBL/GenBank/DDBJ databases">
        <title>Bacteriophage NCPPB3778 and a type I-E CRISPR drive the evolution of the US Biological Select Agent, Rathayibacter toxicus.</title>
        <authorList>
            <person name="Davis E.W.II."/>
            <person name="Tabima J.F."/>
            <person name="Weisberg A.J."/>
            <person name="Lopes L.D."/>
            <person name="Wiseman M.S."/>
            <person name="Wiseman M.S."/>
            <person name="Pupko T."/>
            <person name="Belcher M.S."/>
            <person name="Sechler A.J."/>
            <person name="Tancos M.A."/>
            <person name="Schroeder B.K."/>
            <person name="Murray T.D."/>
            <person name="Luster D.G."/>
            <person name="Schneider W.L."/>
            <person name="Rogers E."/>
            <person name="Andreote F.D."/>
            <person name="Grunwald N.J."/>
            <person name="Putnam M.L."/>
            <person name="Chang J.H."/>
        </authorList>
    </citation>
    <scope>NUCLEOTIDE SEQUENCE [LARGE SCALE GENOMIC DNA]</scope>
    <source>
        <strain evidence="3 5">AY1D6</strain>
        <strain evidence="2 4">AY1I9</strain>
    </source>
</reference>
<dbReference type="Proteomes" id="UP000239698">
    <property type="component" value="Unassembled WGS sequence"/>
</dbReference>
<evidence type="ECO:0000313" key="2">
    <source>
        <dbReference type="EMBL" id="PPF14344.1"/>
    </source>
</evidence>
<dbReference type="EMBL" id="PSVT01000060">
    <property type="protein sequence ID" value="PPH71262.1"/>
    <property type="molecule type" value="Genomic_DNA"/>
</dbReference>
<keyword evidence="1" id="KW-1133">Transmembrane helix</keyword>